<dbReference type="EMBL" id="SRRZ01000013">
    <property type="protein sequence ID" value="NQE33327.1"/>
    <property type="molecule type" value="Genomic_DNA"/>
</dbReference>
<evidence type="ECO:0000313" key="2">
    <source>
        <dbReference type="Proteomes" id="UP000702425"/>
    </source>
</evidence>
<comment type="caution">
    <text evidence="1">The sequence shown here is derived from an EMBL/GenBank/DDBJ whole genome shotgun (WGS) entry which is preliminary data.</text>
</comment>
<sequence length="61" mass="6811">MCFAISDTVHDPDTYWGAVRTLHIVARCAPYISLRGAHPYRLSIRGGIYYLSDGCHDSTLP</sequence>
<dbReference type="Proteomes" id="UP000702425">
    <property type="component" value="Unassembled WGS sequence"/>
</dbReference>
<accession>A0ABX2CSF6</accession>
<organism evidence="1 2">
    <name type="scientific">Microcoleus asticus IPMA8</name>
    <dbReference type="NCBI Taxonomy" id="2563858"/>
    <lineage>
        <taxon>Bacteria</taxon>
        <taxon>Bacillati</taxon>
        <taxon>Cyanobacteriota</taxon>
        <taxon>Cyanophyceae</taxon>
        <taxon>Oscillatoriophycideae</taxon>
        <taxon>Oscillatoriales</taxon>
        <taxon>Microcoleaceae</taxon>
        <taxon>Microcoleus</taxon>
        <taxon>Microcoleus asticus</taxon>
    </lineage>
</organism>
<proteinExistence type="predicted"/>
<name>A0ABX2CSF6_9CYAN</name>
<keyword evidence="2" id="KW-1185">Reference proteome</keyword>
<protein>
    <submittedName>
        <fullName evidence="1">Uncharacterized protein</fullName>
    </submittedName>
</protein>
<evidence type="ECO:0000313" key="1">
    <source>
        <dbReference type="EMBL" id="NQE33327.1"/>
    </source>
</evidence>
<reference evidence="1 2" key="1">
    <citation type="journal article" date="2020" name="Sci. Rep.">
        <title>A novel cyanobacterial geosmin producer, revising GeoA distribution and dispersion patterns in Bacteria.</title>
        <authorList>
            <person name="Churro C."/>
            <person name="Semedo-Aguiar A.P."/>
            <person name="Silva A.D."/>
            <person name="Pereira-Leal J.B."/>
            <person name="Leite R.B."/>
        </authorList>
    </citation>
    <scope>NUCLEOTIDE SEQUENCE [LARGE SCALE GENOMIC DNA]</scope>
    <source>
        <strain evidence="1 2">IPMA8</strain>
    </source>
</reference>
<gene>
    <name evidence="1" type="ORF">E5S67_01046</name>
</gene>